<dbReference type="EMBL" id="ML736169">
    <property type="protein sequence ID" value="KAE8381676.1"/>
    <property type="molecule type" value="Genomic_DNA"/>
</dbReference>
<reference evidence="1 2" key="1">
    <citation type="submission" date="2019-04" db="EMBL/GenBank/DDBJ databases">
        <title>Friends and foes A comparative genomics studyof 23 Aspergillus species from section Flavi.</title>
        <authorList>
            <consortium name="DOE Joint Genome Institute"/>
            <person name="Kjaerbolling I."/>
            <person name="Vesth T."/>
            <person name="Frisvad J.C."/>
            <person name="Nybo J.L."/>
            <person name="Theobald S."/>
            <person name="Kildgaard S."/>
            <person name="Isbrandt T."/>
            <person name="Kuo A."/>
            <person name="Sato A."/>
            <person name="Lyhne E.K."/>
            <person name="Kogle M.E."/>
            <person name="Wiebenga A."/>
            <person name="Kun R.S."/>
            <person name="Lubbers R.J."/>
            <person name="Makela M.R."/>
            <person name="Barry K."/>
            <person name="Chovatia M."/>
            <person name="Clum A."/>
            <person name="Daum C."/>
            <person name="Haridas S."/>
            <person name="He G."/>
            <person name="LaButti K."/>
            <person name="Lipzen A."/>
            <person name="Mondo S."/>
            <person name="Riley R."/>
            <person name="Salamov A."/>
            <person name="Simmons B.A."/>
            <person name="Magnuson J.K."/>
            <person name="Henrissat B."/>
            <person name="Mortensen U.H."/>
            <person name="Larsen T.O."/>
            <person name="Devries R.P."/>
            <person name="Grigoriev I.V."/>
            <person name="Machida M."/>
            <person name="Baker S.E."/>
            <person name="Andersen M.R."/>
        </authorList>
    </citation>
    <scope>NUCLEOTIDE SEQUENCE [LARGE SCALE GENOMIC DNA]</scope>
    <source>
        <strain evidence="1 2">IBT 29228</strain>
    </source>
</reference>
<name>A0A5N7BIS1_9EURO</name>
<dbReference type="AlphaFoldDB" id="A0A5N7BIS1"/>
<dbReference type="Proteomes" id="UP000326198">
    <property type="component" value="Unassembled WGS sequence"/>
</dbReference>
<sequence>MAEVSAVSHKAPIASRYYEPLTGLPDGHIVRVYSGMSKLRTDAENILAHLKASNWEGNQWVVVLGLTKNAIEKLVNRDIHGGICYLLEWEGTVGVLKIMPGPIHERITTDLLLTVHDQTREMGTPRTDFAWGGSTTYNKGRKGKEADEIFVPTSRRLLGWPTLVVETGVSQSYPKLKEVVKWWFLNSEGKVRIVIIIVAKPKWVRFERWQLAPPNAPTPITEDYIDQLRQQGSNIPPLVTQPVITQNPYSVEEVTVTAAGVTGAPMTIPIQALYDRAPSSTEKDIILNDSDFTFITRSAFF</sequence>
<evidence type="ECO:0000313" key="2">
    <source>
        <dbReference type="Proteomes" id="UP000326198"/>
    </source>
</evidence>
<dbReference type="OrthoDB" id="76567at2759"/>
<gene>
    <name evidence="1" type="ORF">BDV26DRAFT_255235</name>
</gene>
<protein>
    <submittedName>
        <fullName evidence="1">Uncharacterized protein</fullName>
    </submittedName>
</protein>
<proteinExistence type="predicted"/>
<organism evidence="1 2">
    <name type="scientific">Aspergillus bertholletiae</name>
    <dbReference type="NCBI Taxonomy" id="1226010"/>
    <lineage>
        <taxon>Eukaryota</taxon>
        <taxon>Fungi</taxon>
        <taxon>Dikarya</taxon>
        <taxon>Ascomycota</taxon>
        <taxon>Pezizomycotina</taxon>
        <taxon>Eurotiomycetes</taxon>
        <taxon>Eurotiomycetidae</taxon>
        <taxon>Eurotiales</taxon>
        <taxon>Aspergillaceae</taxon>
        <taxon>Aspergillus</taxon>
        <taxon>Aspergillus subgen. Circumdati</taxon>
    </lineage>
</organism>
<accession>A0A5N7BIS1</accession>
<keyword evidence="2" id="KW-1185">Reference proteome</keyword>
<evidence type="ECO:0000313" key="1">
    <source>
        <dbReference type="EMBL" id="KAE8381676.1"/>
    </source>
</evidence>